<evidence type="ECO:0000259" key="4">
    <source>
        <dbReference type="Pfam" id="PF01258"/>
    </source>
</evidence>
<name>A0A7G6E8U3_THEFR</name>
<keyword evidence="6" id="KW-1185">Reference proteome</keyword>
<evidence type="ECO:0000256" key="3">
    <source>
        <dbReference type="ARBA" id="ARBA00022833"/>
    </source>
</evidence>
<evidence type="ECO:0000256" key="2">
    <source>
        <dbReference type="ARBA" id="ARBA00022771"/>
    </source>
</evidence>
<dbReference type="AlphaFoldDB" id="A0A7G6E8U3"/>
<evidence type="ECO:0000256" key="1">
    <source>
        <dbReference type="ARBA" id="ARBA00022723"/>
    </source>
</evidence>
<evidence type="ECO:0000313" key="5">
    <source>
        <dbReference type="EMBL" id="QNB48497.1"/>
    </source>
</evidence>
<feature type="domain" description="Zinc finger DksA/TraR C4-type" evidence="4">
    <location>
        <begin position="26"/>
        <end position="56"/>
    </location>
</feature>
<dbReference type="EMBL" id="CP045798">
    <property type="protein sequence ID" value="QNB48497.1"/>
    <property type="molecule type" value="Genomic_DNA"/>
</dbReference>
<keyword evidence="2" id="KW-0863">Zinc-finger</keyword>
<dbReference type="GO" id="GO:0008270">
    <property type="term" value="F:zinc ion binding"/>
    <property type="evidence" value="ECO:0007669"/>
    <property type="project" value="UniProtKB-KW"/>
</dbReference>
<reference evidence="5 6" key="1">
    <citation type="journal article" date="2019" name="Front. Microbiol.">
        <title>Thermoanaerosceptrum fracticalcis gen. nov. sp. nov., a Novel Fumarate-Fermenting Microorganism From a Deep Fractured Carbonate Aquifer of the US Great Basin.</title>
        <authorList>
            <person name="Hamilton-Brehm S.D."/>
            <person name="Stewart L.E."/>
            <person name="Zavarin M."/>
            <person name="Caldwell M."/>
            <person name="Lawson P.A."/>
            <person name="Onstott T.C."/>
            <person name="Grzymski J."/>
            <person name="Neveux I."/>
            <person name="Lollar B.S."/>
            <person name="Russell C.E."/>
            <person name="Moser D.P."/>
        </authorList>
    </citation>
    <scope>NUCLEOTIDE SEQUENCE [LARGE SCALE GENOMIC DNA]</scope>
    <source>
        <strain evidence="5 6">DRI-13</strain>
    </source>
</reference>
<keyword evidence="3" id="KW-0862">Zinc</keyword>
<keyword evidence="1" id="KW-0479">Metal-binding</keyword>
<gene>
    <name evidence="5" type="ORF">BR63_17515</name>
</gene>
<protein>
    <recommendedName>
        <fullName evidence="4">Zinc finger DksA/TraR C4-type domain-containing protein</fullName>
    </recommendedName>
</protein>
<proteinExistence type="predicted"/>
<dbReference type="KEGG" id="tfr:BR63_17515"/>
<dbReference type="Pfam" id="PF01258">
    <property type="entry name" value="zf-dskA_traR"/>
    <property type="match status" value="1"/>
</dbReference>
<sequence>MVRPAFDIKKPSFKLPERAKIFTRVICGECGDGAPEHKIRLKEGRKVCLDCAQEYPRGW</sequence>
<accession>A0A7G6E8U3</accession>
<dbReference type="InterPro" id="IPR000962">
    <property type="entry name" value="Znf_DskA_TraR"/>
</dbReference>
<dbReference type="Proteomes" id="UP000515847">
    <property type="component" value="Chromosome"/>
</dbReference>
<evidence type="ECO:0000313" key="6">
    <source>
        <dbReference type="Proteomes" id="UP000515847"/>
    </source>
</evidence>
<organism evidence="5 6">
    <name type="scientific">Thermanaerosceptrum fracticalcis</name>
    <dbReference type="NCBI Taxonomy" id="1712410"/>
    <lineage>
        <taxon>Bacteria</taxon>
        <taxon>Bacillati</taxon>
        <taxon>Bacillota</taxon>
        <taxon>Clostridia</taxon>
        <taxon>Eubacteriales</taxon>
        <taxon>Peptococcaceae</taxon>
        <taxon>Thermanaerosceptrum</taxon>
    </lineage>
</organism>